<feature type="region of interest" description="Disordered" evidence="2">
    <location>
        <begin position="14"/>
        <end position="39"/>
    </location>
</feature>
<dbReference type="CDD" id="cd02440">
    <property type="entry name" value="AdoMet_MTases"/>
    <property type="match status" value="1"/>
</dbReference>
<dbReference type="PANTHER" id="PTHR43591:SF102">
    <property type="entry name" value="S-ADENOSYL-L-METHIONINE-DEPENDENT METHYLTRANSFERASE"/>
    <property type="match status" value="1"/>
</dbReference>
<feature type="compositionally biased region" description="Low complexity" evidence="2">
    <location>
        <begin position="28"/>
        <end position="38"/>
    </location>
</feature>
<comment type="caution">
    <text evidence="3">The sequence shown here is derived from an EMBL/GenBank/DDBJ whole genome shotgun (WGS) entry which is preliminary data.</text>
</comment>
<dbReference type="GO" id="GO:0008168">
    <property type="term" value="F:methyltransferase activity"/>
    <property type="evidence" value="ECO:0007669"/>
    <property type="project" value="UniProtKB-KW"/>
</dbReference>
<reference evidence="3 4" key="1">
    <citation type="journal article" date="2021" name="Nat. Commun.">
        <title>Genetic determinants of endophytism in the Arabidopsis root mycobiome.</title>
        <authorList>
            <person name="Mesny F."/>
            <person name="Miyauchi S."/>
            <person name="Thiergart T."/>
            <person name="Pickel B."/>
            <person name="Atanasova L."/>
            <person name="Karlsson M."/>
            <person name="Huettel B."/>
            <person name="Barry K.W."/>
            <person name="Haridas S."/>
            <person name="Chen C."/>
            <person name="Bauer D."/>
            <person name="Andreopoulos W."/>
            <person name="Pangilinan J."/>
            <person name="LaButti K."/>
            <person name="Riley R."/>
            <person name="Lipzen A."/>
            <person name="Clum A."/>
            <person name="Drula E."/>
            <person name="Henrissat B."/>
            <person name="Kohler A."/>
            <person name="Grigoriev I.V."/>
            <person name="Martin F.M."/>
            <person name="Hacquard S."/>
        </authorList>
    </citation>
    <scope>NUCLEOTIDE SEQUENCE [LARGE SCALE GENOMIC DNA]</scope>
    <source>
        <strain evidence="3 4">MPI-CAGE-CH-0241</strain>
    </source>
</reference>
<dbReference type="Pfam" id="PF13489">
    <property type="entry name" value="Methyltransf_23"/>
    <property type="match status" value="1"/>
</dbReference>
<dbReference type="Proteomes" id="UP000777438">
    <property type="component" value="Unassembled WGS sequence"/>
</dbReference>
<dbReference type="InterPro" id="IPR029063">
    <property type="entry name" value="SAM-dependent_MTases_sf"/>
</dbReference>
<keyword evidence="3" id="KW-0489">Methyltransferase</keyword>
<evidence type="ECO:0000256" key="2">
    <source>
        <dbReference type="SAM" id="MobiDB-lite"/>
    </source>
</evidence>
<proteinExistence type="inferred from homology"/>
<dbReference type="SUPFAM" id="SSF53335">
    <property type="entry name" value="S-adenosyl-L-methionine-dependent methyltransferases"/>
    <property type="match status" value="1"/>
</dbReference>
<keyword evidence="4" id="KW-1185">Reference proteome</keyword>
<comment type="similarity">
    <text evidence="1">Belongs to the methyltransferase superfamily. LaeA methyltransferase family.</text>
</comment>
<protein>
    <submittedName>
        <fullName evidence="3">S-adenosyl-L-methionine-dependent methyltransferase</fullName>
    </submittedName>
</protein>
<evidence type="ECO:0000313" key="4">
    <source>
        <dbReference type="Proteomes" id="UP000777438"/>
    </source>
</evidence>
<name>A0A9P9ANH5_9HYPO</name>
<evidence type="ECO:0000256" key="1">
    <source>
        <dbReference type="ARBA" id="ARBA00038158"/>
    </source>
</evidence>
<dbReference type="EMBL" id="JAGPYM010000025">
    <property type="protein sequence ID" value="KAH6880796.1"/>
    <property type="molecule type" value="Genomic_DNA"/>
</dbReference>
<dbReference type="Gene3D" id="3.40.50.150">
    <property type="entry name" value="Vaccinia Virus protein VP39"/>
    <property type="match status" value="1"/>
</dbReference>
<sequence>MATIDADPVIVPDIDAFDDGDSSLGEDSASSTQSVSSSILDYRRENGRTYHKYKDGKYNLPNDEQENDRLDLQHHLFLLTFDNKLGLAPPNDPGAKPARVLDVGTGTGVWAVDYGDEHAGAKVIGVDLSPIQPDFVPPNVEFFVDDVEEPWTYSEPFDYVHSRMMTSSIASWPNYIRDVFANLAPGGYFEMQEIDLMLKSDDGTLTETHALSKWLQLVGKAMINLGRPFQDIKSLQAIMTEAGFVDVVVTSFKWPTNPWPRDKKYKELGAWNNQNLAIGVEGVTMAPLTRGLGWTQSEVNVFLTEVRKELNNRAIHAYWPIYSIYGRKPEVNSDSNE</sequence>
<dbReference type="PANTHER" id="PTHR43591">
    <property type="entry name" value="METHYLTRANSFERASE"/>
    <property type="match status" value="1"/>
</dbReference>
<dbReference type="GO" id="GO:0032259">
    <property type="term" value="P:methylation"/>
    <property type="evidence" value="ECO:0007669"/>
    <property type="project" value="UniProtKB-KW"/>
</dbReference>
<accession>A0A9P9ANH5</accession>
<evidence type="ECO:0000313" key="3">
    <source>
        <dbReference type="EMBL" id="KAH6880796.1"/>
    </source>
</evidence>
<gene>
    <name evidence="3" type="ORF">B0T10DRAFT_581444</name>
</gene>
<dbReference type="OrthoDB" id="2013972at2759"/>
<dbReference type="AlphaFoldDB" id="A0A9P9ANH5"/>
<keyword evidence="3" id="KW-0808">Transferase</keyword>
<organism evidence="3 4">
    <name type="scientific">Thelonectria olida</name>
    <dbReference type="NCBI Taxonomy" id="1576542"/>
    <lineage>
        <taxon>Eukaryota</taxon>
        <taxon>Fungi</taxon>
        <taxon>Dikarya</taxon>
        <taxon>Ascomycota</taxon>
        <taxon>Pezizomycotina</taxon>
        <taxon>Sordariomycetes</taxon>
        <taxon>Hypocreomycetidae</taxon>
        <taxon>Hypocreales</taxon>
        <taxon>Nectriaceae</taxon>
        <taxon>Thelonectria</taxon>
    </lineage>
</organism>